<reference evidence="3" key="2">
    <citation type="submission" date="2020-09" db="EMBL/GenBank/DDBJ databases">
        <authorList>
            <person name="Sun Q."/>
            <person name="Zhou Y."/>
        </authorList>
    </citation>
    <scope>NUCLEOTIDE SEQUENCE</scope>
    <source>
        <strain evidence="3">CGMCC 1.15425</strain>
    </source>
</reference>
<dbReference type="EMBL" id="BMIY01000007">
    <property type="protein sequence ID" value="GFZ75691.1"/>
    <property type="molecule type" value="Genomic_DNA"/>
</dbReference>
<dbReference type="GO" id="GO:0016899">
    <property type="term" value="F:oxidoreductase activity, acting on the CH-OH group of donors, oxygen as acceptor"/>
    <property type="evidence" value="ECO:0007669"/>
    <property type="project" value="InterPro"/>
</dbReference>
<protein>
    <submittedName>
        <fullName evidence="3">FAD-linked oxidase</fullName>
    </submittedName>
</protein>
<dbReference type="PANTHER" id="PTHR43762">
    <property type="entry name" value="L-GULONOLACTONE OXIDASE"/>
    <property type="match status" value="1"/>
</dbReference>
<keyword evidence="4" id="KW-1185">Reference proteome</keyword>
<dbReference type="InterPro" id="IPR006094">
    <property type="entry name" value="Oxid_FAD_bind_N"/>
</dbReference>
<evidence type="ECO:0000313" key="3">
    <source>
        <dbReference type="EMBL" id="GFZ75691.1"/>
    </source>
</evidence>
<dbReference type="InterPro" id="IPR016166">
    <property type="entry name" value="FAD-bd_PCMH"/>
</dbReference>
<comment type="caution">
    <text evidence="3">The sequence shown here is derived from an EMBL/GenBank/DDBJ whole genome shotgun (WGS) entry which is preliminary data.</text>
</comment>
<reference evidence="3" key="1">
    <citation type="journal article" date="2014" name="Int. J. Syst. Evol. Microbiol.">
        <title>Complete genome sequence of Corynebacterium casei LMG S-19264T (=DSM 44701T), isolated from a smear-ripened cheese.</title>
        <authorList>
            <consortium name="US DOE Joint Genome Institute (JGI-PGF)"/>
            <person name="Walter F."/>
            <person name="Albersmeier A."/>
            <person name="Kalinowski J."/>
            <person name="Ruckert C."/>
        </authorList>
    </citation>
    <scope>NUCLEOTIDE SEQUENCE</scope>
    <source>
        <strain evidence="3">CGMCC 1.15425</strain>
    </source>
</reference>
<dbReference type="GO" id="GO:0071949">
    <property type="term" value="F:FAD binding"/>
    <property type="evidence" value="ECO:0007669"/>
    <property type="project" value="InterPro"/>
</dbReference>
<sequence length="433" mass="47757">MSQLQSWGRLSQAEHHTVALSSQSLGKQIMSTSPGICYGMGRSYGDSCLNPGGTAWLTRNLDRLISLDTKTATLHCESGALLEDIQRLLLPRGWLLPVTPGTQKITVGGAIANDVHGKNHHVFGTFGENVTALTLQRTDGETLICSPDGENPDWFQATVGGLGLTGVITSAVLKLRPVTGPWLTAETIPYQSLSDFFTLSRTSESDWEHTVSWFDCLSGNQPRGIFLRANHNQQPFKPEPDKKRQLSFPVVPPVSLVNRLTLKPFNTAYYWLNKRKAGISTVHYEPFSYPLDAISNWNRMYGPKGFYQYQCVIPPAVSQDAVGELLSILRKYRQGSFLAVLKTFSDRKPAGLLSFPKSGTTLALDFPNRGQKTTALLDAMDSVVSRANGRLYPAKDARMSAAMFQQGYPELARFQAYRDPGITSAFSARTIDC</sequence>
<dbReference type="Gene3D" id="3.30.465.10">
    <property type="match status" value="1"/>
</dbReference>
<gene>
    <name evidence="3" type="ORF">GCM10011403_17420</name>
</gene>
<dbReference type="PANTHER" id="PTHR43762:SF1">
    <property type="entry name" value="D-ARABINONO-1,4-LACTONE OXIDASE"/>
    <property type="match status" value="1"/>
</dbReference>
<dbReference type="RefSeq" id="WP_068810806.1">
    <property type="nucleotide sequence ID" value="NZ_BMIY01000007.1"/>
</dbReference>
<dbReference type="InterPro" id="IPR010031">
    <property type="entry name" value="FAD_lactone_oxidase-like"/>
</dbReference>
<keyword evidence="1" id="KW-0285">Flavoprotein</keyword>
<keyword evidence="1" id="KW-0274">FAD</keyword>
<evidence type="ECO:0000313" key="4">
    <source>
        <dbReference type="Proteomes" id="UP000627715"/>
    </source>
</evidence>
<dbReference type="InterPro" id="IPR036318">
    <property type="entry name" value="FAD-bd_PCMH-like_sf"/>
</dbReference>
<feature type="domain" description="FAD-binding PCMH-type" evidence="2">
    <location>
        <begin position="1"/>
        <end position="178"/>
    </location>
</feature>
<dbReference type="SUPFAM" id="SSF56176">
    <property type="entry name" value="FAD-binding/transporter-associated domain-like"/>
    <property type="match status" value="1"/>
</dbReference>
<organism evidence="3 4">
    <name type="scientific">Pseudohongiella nitratireducens</name>
    <dbReference type="NCBI Taxonomy" id="1768907"/>
    <lineage>
        <taxon>Bacteria</taxon>
        <taxon>Pseudomonadati</taxon>
        <taxon>Pseudomonadota</taxon>
        <taxon>Gammaproteobacteria</taxon>
        <taxon>Pseudomonadales</taxon>
        <taxon>Pseudohongiellaceae</taxon>
        <taxon>Pseudohongiella</taxon>
    </lineage>
</organism>
<evidence type="ECO:0000256" key="1">
    <source>
        <dbReference type="ARBA" id="ARBA00022827"/>
    </source>
</evidence>
<proteinExistence type="predicted"/>
<name>A0A916QJP1_9GAMM</name>
<dbReference type="OrthoDB" id="143770at2"/>
<dbReference type="AlphaFoldDB" id="A0A916QJP1"/>
<dbReference type="Pfam" id="PF01565">
    <property type="entry name" value="FAD_binding_4"/>
    <property type="match status" value="1"/>
</dbReference>
<dbReference type="Proteomes" id="UP000627715">
    <property type="component" value="Unassembled WGS sequence"/>
</dbReference>
<evidence type="ECO:0000259" key="2">
    <source>
        <dbReference type="PROSITE" id="PS51387"/>
    </source>
</evidence>
<dbReference type="PROSITE" id="PS51387">
    <property type="entry name" value="FAD_PCMH"/>
    <property type="match status" value="1"/>
</dbReference>
<dbReference type="InterPro" id="IPR016169">
    <property type="entry name" value="FAD-bd_PCMH_sub2"/>
</dbReference>
<accession>A0A916QJP1</accession>